<gene>
    <name evidence="1" type="ORF">BI350_06190</name>
</gene>
<dbReference type="KEGG" id="surl:BI350_06190"/>
<dbReference type="RefSeq" id="WP_075527299.1">
    <property type="nucleotide sequence ID" value="NZ_CP017560.1"/>
</dbReference>
<sequence length="420" mass="48550">MDERLRKIADEIKEKFGLEQYHLETYSFHKERNNVGDFYYKCNLEFFPATIIGEVEEDLYPSGTAIVDYNLTEEAVISVVFVEGQSFSTKVHFNERTAQEVADWIEEETKLIYKRDFRLADRLENGYQFKIEIDGIDSSPGGLIEVEFNDEGKLTSYFTYDTNVNDKTVELEKFTLTLEKIEPVVKEQVRFINIPDENSRRFVPIYTINEVFITNDGKRNIPHSVRDRNRIVVNEQLEWVTPLDGEIERQFIQPSSTVSIEEAFTHARINERQIITDDQVKQIMPIVRDVLRTVLPEDSGKWTLATVKLEEHFIEVSCQLSKEDATFFNRKFIVLLDPITLEVLNYMDNGELFEVFDTFTHAPDAEISHEEAFEKLLPSITLTPTYVFDLETEKYILCGLLAAADGIDAVTGEIIPLSDS</sequence>
<keyword evidence="2" id="KW-1185">Reference proteome</keyword>
<name>A0A1D8JEQ3_9BACL</name>
<proteinExistence type="predicted"/>
<dbReference type="Proteomes" id="UP000185746">
    <property type="component" value="Chromosome"/>
</dbReference>
<dbReference type="EMBL" id="CP017560">
    <property type="protein sequence ID" value="AOV07168.1"/>
    <property type="molecule type" value="Genomic_DNA"/>
</dbReference>
<evidence type="ECO:0008006" key="3">
    <source>
        <dbReference type="Google" id="ProtNLM"/>
    </source>
</evidence>
<evidence type="ECO:0000313" key="1">
    <source>
        <dbReference type="EMBL" id="AOV07168.1"/>
    </source>
</evidence>
<organism evidence="1 2">
    <name type="scientific">Sporosarcina ureilytica</name>
    <dbReference type="NCBI Taxonomy" id="298596"/>
    <lineage>
        <taxon>Bacteria</taxon>
        <taxon>Bacillati</taxon>
        <taxon>Bacillota</taxon>
        <taxon>Bacilli</taxon>
        <taxon>Bacillales</taxon>
        <taxon>Caryophanaceae</taxon>
        <taxon>Sporosarcina</taxon>
    </lineage>
</organism>
<evidence type="ECO:0000313" key="2">
    <source>
        <dbReference type="Proteomes" id="UP000185746"/>
    </source>
</evidence>
<reference evidence="1 2" key="1">
    <citation type="submission" date="2016-09" db="EMBL/GenBank/DDBJ databases">
        <title>Complete genome sequence of the Lysinibacillus sphaericus LMG 22257, a specie of Bacillus with ureolytic activity that can effectively biodeposit calcium carbonate.</title>
        <authorList>
            <person name="Yan W."/>
        </authorList>
    </citation>
    <scope>NUCLEOTIDE SEQUENCE [LARGE SCALE GENOMIC DNA]</scope>
    <source>
        <strain evidence="1 2">LMG 22257</strain>
    </source>
</reference>
<accession>A0A1D8JEQ3</accession>
<dbReference type="AlphaFoldDB" id="A0A1D8JEQ3"/>
<protein>
    <recommendedName>
        <fullName evidence="3">DUF4901 domain-containing protein</fullName>
    </recommendedName>
</protein>